<evidence type="ECO:0008006" key="3">
    <source>
        <dbReference type="Google" id="ProtNLM"/>
    </source>
</evidence>
<dbReference type="EMBL" id="CP107006">
    <property type="protein sequence ID" value="UYQ92347.1"/>
    <property type="molecule type" value="Genomic_DNA"/>
</dbReference>
<accession>A0ABY6J142</accession>
<sequence>MKSTMGGLHLPDNNKRLIEDVFHELRSILSSILSSVELIELYADNTGKERLPASEKINRQAGAIKMQVVELEYQLQNVKIIQHILNNSLNPRKVPGGIVRLLKGLFLDERYQALFNVDVVFNVNREPADMLVDEALLKQLVLNILFRMEKNAASGQEPVLTFNFEDTYFEIKGEYTAASVNHFVSSSIKTGDQEKFSLASSSPEQGISYLMAYVARLHGGTFDITAAQERSIEILVKIPYKP</sequence>
<keyword evidence="2" id="KW-1185">Reference proteome</keyword>
<evidence type="ECO:0000313" key="2">
    <source>
        <dbReference type="Proteomes" id="UP001162741"/>
    </source>
</evidence>
<proteinExistence type="predicted"/>
<gene>
    <name evidence="1" type="ORF">MKQ68_19880</name>
</gene>
<dbReference type="RefSeq" id="WP_264280622.1">
    <property type="nucleotide sequence ID" value="NZ_CP107006.1"/>
</dbReference>
<dbReference type="Proteomes" id="UP001162741">
    <property type="component" value="Chromosome"/>
</dbReference>
<name>A0ABY6J142_9BACT</name>
<protein>
    <recommendedName>
        <fullName evidence="3">HAMP domain-containing histidine kinase</fullName>
    </recommendedName>
</protein>
<reference evidence="1" key="1">
    <citation type="submission" date="2022-10" db="EMBL/GenBank/DDBJ databases">
        <title>Chitinophaga sp. nov., isolated from soil.</title>
        <authorList>
            <person name="Jeon C.O."/>
        </authorList>
    </citation>
    <scope>NUCLEOTIDE SEQUENCE</scope>
    <source>
        <strain evidence="1">R8</strain>
    </source>
</reference>
<organism evidence="1 2">
    <name type="scientific">Chitinophaga horti</name>
    <dbReference type="NCBI Taxonomy" id="2920382"/>
    <lineage>
        <taxon>Bacteria</taxon>
        <taxon>Pseudomonadati</taxon>
        <taxon>Bacteroidota</taxon>
        <taxon>Chitinophagia</taxon>
        <taxon>Chitinophagales</taxon>
        <taxon>Chitinophagaceae</taxon>
        <taxon>Chitinophaga</taxon>
    </lineage>
</organism>
<evidence type="ECO:0000313" key="1">
    <source>
        <dbReference type="EMBL" id="UYQ92347.1"/>
    </source>
</evidence>